<dbReference type="AlphaFoldDB" id="A0A9X0HK35"/>
<protein>
    <submittedName>
        <fullName evidence="1">Uncharacterized protein</fullName>
    </submittedName>
</protein>
<keyword evidence="2" id="KW-1185">Reference proteome</keyword>
<evidence type="ECO:0000313" key="1">
    <source>
        <dbReference type="EMBL" id="KUG07414.1"/>
    </source>
</evidence>
<organism evidence="1 2">
    <name type="scientific">Solirubrum puertoriconensis</name>
    <dbReference type="NCBI Taxonomy" id="1751427"/>
    <lineage>
        <taxon>Bacteria</taxon>
        <taxon>Pseudomonadati</taxon>
        <taxon>Bacteroidota</taxon>
        <taxon>Cytophagia</taxon>
        <taxon>Cytophagales</taxon>
    </lineage>
</organism>
<name>A0A9X0HK35_SOLP1</name>
<reference evidence="1 2" key="1">
    <citation type="submission" date="2015-11" db="EMBL/GenBank/DDBJ databases">
        <title>Solirubrum puertoriconensis gen. nov. an environmental bacteria isolated in Puerto Rico.</title>
        <authorList>
            <person name="Cuebas-Irizarry M.F."/>
            <person name="Montalvo-Rodriguez R."/>
        </authorList>
    </citation>
    <scope>NUCLEOTIDE SEQUENCE [LARGE SCALE GENOMIC DNA]</scope>
    <source>
        <strain evidence="1 2">MC1A</strain>
    </source>
</reference>
<evidence type="ECO:0000313" key="2">
    <source>
        <dbReference type="Proteomes" id="UP000054223"/>
    </source>
</evidence>
<sequence>MKTVIQNLYRAPKSTLLAILLLVGFTICKAQGIIETETYATLSAIVIPIMFTDIMKEKKSDVTE</sequence>
<comment type="caution">
    <text evidence="1">The sequence shown here is derived from an EMBL/GenBank/DDBJ whole genome shotgun (WGS) entry which is preliminary data.</text>
</comment>
<accession>A0A9X0HK35</accession>
<proteinExistence type="predicted"/>
<dbReference type="Proteomes" id="UP000054223">
    <property type="component" value="Unassembled WGS sequence"/>
</dbReference>
<dbReference type="RefSeq" id="WP_059071039.1">
    <property type="nucleotide sequence ID" value="NZ_LNAL01000007.1"/>
</dbReference>
<dbReference type="EMBL" id="LNAL01000007">
    <property type="protein sequence ID" value="KUG07414.1"/>
    <property type="molecule type" value="Genomic_DNA"/>
</dbReference>
<gene>
    <name evidence="1" type="ORF">ASU33_13760</name>
</gene>